<gene>
    <name evidence="2" type="ORF">NJ75_00616</name>
</gene>
<reference evidence="2 3" key="1">
    <citation type="submission" date="2014-10" db="EMBL/GenBank/DDBJ databases">
        <title>Draft genome sequence of Novosphingobium subterraneum DSM 12447.</title>
        <authorList>
            <person name="Gan H.M."/>
            <person name="Gan H.Y."/>
            <person name="Savka M.A."/>
        </authorList>
    </citation>
    <scope>NUCLEOTIDE SEQUENCE [LARGE SCALE GENOMIC DNA]</scope>
    <source>
        <strain evidence="2 3">DSM 12447</strain>
    </source>
</reference>
<protein>
    <submittedName>
        <fullName evidence="2">Uncharacterized protein</fullName>
    </submittedName>
</protein>
<evidence type="ECO:0000313" key="2">
    <source>
        <dbReference type="EMBL" id="KHS49179.1"/>
    </source>
</evidence>
<keyword evidence="3" id="KW-1185">Reference proteome</keyword>
<dbReference type="STRING" id="48936.NJ75_00616"/>
<dbReference type="Proteomes" id="UP000031338">
    <property type="component" value="Unassembled WGS sequence"/>
</dbReference>
<comment type="caution">
    <text evidence="2">The sequence shown here is derived from an EMBL/GenBank/DDBJ whole genome shotgun (WGS) entry which is preliminary data.</text>
</comment>
<evidence type="ECO:0000313" key="3">
    <source>
        <dbReference type="Proteomes" id="UP000031338"/>
    </source>
</evidence>
<feature type="transmembrane region" description="Helical" evidence="1">
    <location>
        <begin position="12"/>
        <end position="32"/>
    </location>
</feature>
<dbReference type="AlphaFoldDB" id="A0A0B8ZSL5"/>
<dbReference type="EMBL" id="JRVC01000002">
    <property type="protein sequence ID" value="KHS49179.1"/>
    <property type="molecule type" value="Genomic_DNA"/>
</dbReference>
<evidence type="ECO:0000256" key="1">
    <source>
        <dbReference type="SAM" id="Phobius"/>
    </source>
</evidence>
<accession>A0A0B8ZSL5</accession>
<dbReference type="PATRIC" id="fig|48936.3.peg.623"/>
<proteinExistence type="predicted"/>
<sequence length="73" mass="8142">MLSGGVYPVKSTFDLMRLWAMLTGLALAAWYFGELYLGAQATETLPMLIAAIGGFELFHYAQDILIKRRQSRG</sequence>
<organism evidence="2 3">
    <name type="scientific">Novosphingobium subterraneum</name>
    <dbReference type="NCBI Taxonomy" id="48936"/>
    <lineage>
        <taxon>Bacteria</taxon>
        <taxon>Pseudomonadati</taxon>
        <taxon>Pseudomonadota</taxon>
        <taxon>Alphaproteobacteria</taxon>
        <taxon>Sphingomonadales</taxon>
        <taxon>Sphingomonadaceae</taxon>
        <taxon>Novosphingobium</taxon>
    </lineage>
</organism>
<name>A0A0B8ZSL5_9SPHN</name>
<keyword evidence="1" id="KW-1133">Transmembrane helix</keyword>
<keyword evidence="1" id="KW-0472">Membrane</keyword>
<keyword evidence="1" id="KW-0812">Transmembrane</keyword>